<feature type="compositionally biased region" description="Basic and acidic residues" evidence="1">
    <location>
        <begin position="65"/>
        <end position="77"/>
    </location>
</feature>
<dbReference type="EMBL" id="JABFTP020000165">
    <property type="protein sequence ID" value="KAL3284293.1"/>
    <property type="molecule type" value="Genomic_DNA"/>
</dbReference>
<feature type="region of interest" description="Disordered" evidence="1">
    <location>
        <begin position="1"/>
        <end position="83"/>
    </location>
</feature>
<sequence>MYNLISEDQPSYSEMMTGTKTTEPKEITKRIIEHETERNRAMQEREQQEIEGNKSKEQLDEEEEQIGKERAKGKIGNDENDAECSSLSNYLRLLRTHNPAHLQTLK</sequence>
<dbReference type="AlphaFoldDB" id="A0ABD2NZZ2"/>
<proteinExistence type="predicted"/>
<organism evidence="2 3">
    <name type="scientific">Cryptolaemus montrouzieri</name>
    <dbReference type="NCBI Taxonomy" id="559131"/>
    <lineage>
        <taxon>Eukaryota</taxon>
        <taxon>Metazoa</taxon>
        <taxon>Ecdysozoa</taxon>
        <taxon>Arthropoda</taxon>
        <taxon>Hexapoda</taxon>
        <taxon>Insecta</taxon>
        <taxon>Pterygota</taxon>
        <taxon>Neoptera</taxon>
        <taxon>Endopterygota</taxon>
        <taxon>Coleoptera</taxon>
        <taxon>Polyphaga</taxon>
        <taxon>Cucujiformia</taxon>
        <taxon>Coccinelloidea</taxon>
        <taxon>Coccinellidae</taxon>
        <taxon>Scymninae</taxon>
        <taxon>Scymnini</taxon>
        <taxon>Cryptolaemus</taxon>
    </lineage>
</organism>
<evidence type="ECO:0000313" key="2">
    <source>
        <dbReference type="EMBL" id="KAL3284293.1"/>
    </source>
</evidence>
<feature type="compositionally biased region" description="Polar residues" evidence="1">
    <location>
        <begin position="1"/>
        <end position="21"/>
    </location>
</feature>
<comment type="caution">
    <text evidence="2">The sequence shown here is derived from an EMBL/GenBank/DDBJ whole genome shotgun (WGS) entry which is preliminary data.</text>
</comment>
<reference evidence="2 3" key="1">
    <citation type="journal article" date="2021" name="BMC Biol.">
        <title>Horizontally acquired antibacterial genes associated with adaptive radiation of ladybird beetles.</title>
        <authorList>
            <person name="Li H.S."/>
            <person name="Tang X.F."/>
            <person name="Huang Y.H."/>
            <person name="Xu Z.Y."/>
            <person name="Chen M.L."/>
            <person name="Du X.Y."/>
            <person name="Qiu B.Y."/>
            <person name="Chen P.T."/>
            <person name="Zhang W."/>
            <person name="Slipinski A."/>
            <person name="Escalona H.E."/>
            <person name="Waterhouse R.M."/>
            <person name="Zwick A."/>
            <person name="Pang H."/>
        </authorList>
    </citation>
    <scope>NUCLEOTIDE SEQUENCE [LARGE SCALE GENOMIC DNA]</scope>
    <source>
        <strain evidence="2">SYSU2018</strain>
    </source>
</reference>
<protein>
    <submittedName>
        <fullName evidence="2">Uncharacterized protein</fullName>
    </submittedName>
</protein>
<feature type="compositionally biased region" description="Basic and acidic residues" evidence="1">
    <location>
        <begin position="22"/>
        <end position="58"/>
    </location>
</feature>
<evidence type="ECO:0000256" key="1">
    <source>
        <dbReference type="SAM" id="MobiDB-lite"/>
    </source>
</evidence>
<gene>
    <name evidence="2" type="ORF">HHI36_018451</name>
</gene>
<evidence type="ECO:0000313" key="3">
    <source>
        <dbReference type="Proteomes" id="UP001516400"/>
    </source>
</evidence>
<keyword evidence="3" id="KW-1185">Reference proteome</keyword>
<dbReference type="Proteomes" id="UP001516400">
    <property type="component" value="Unassembled WGS sequence"/>
</dbReference>
<name>A0ABD2NZZ2_9CUCU</name>
<accession>A0ABD2NZZ2</accession>